<reference evidence="2" key="1">
    <citation type="submission" date="2023-03" db="EMBL/GenBank/DDBJ databases">
        <title>Massive genome expansion in bonnet fungi (Mycena s.s.) driven by repeated elements and novel gene families across ecological guilds.</title>
        <authorList>
            <consortium name="Lawrence Berkeley National Laboratory"/>
            <person name="Harder C.B."/>
            <person name="Miyauchi S."/>
            <person name="Viragh M."/>
            <person name="Kuo A."/>
            <person name="Thoen E."/>
            <person name="Andreopoulos B."/>
            <person name="Lu D."/>
            <person name="Skrede I."/>
            <person name="Drula E."/>
            <person name="Henrissat B."/>
            <person name="Morin E."/>
            <person name="Kohler A."/>
            <person name="Barry K."/>
            <person name="LaButti K."/>
            <person name="Morin E."/>
            <person name="Salamov A."/>
            <person name="Lipzen A."/>
            <person name="Mereny Z."/>
            <person name="Hegedus B."/>
            <person name="Baldrian P."/>
            <person name="Stursova M."/>
            <person name="Weitz H."/>
            <person name="Taylor A."/>
            <person name="Grigoriev I.V."/>
            <person name="Nagy L.G."/>
            <person name="Martin F."/>
            <person name="Kauserud H."/>
        </authorList>
    </citation>
    <scope>NUCLEOTIDE SEQUENCE</scope>
    <source>
        <strain evidence="2">CBHHK002</strain>
    </source>
</reference>
<dbReference type="EMBL" id="JARIHO010000067">
    <property type="protein sequence ID" value="KAJ7314450.1"/>
    <property type="molecule type" value="Genomic_DNA"/>
</dbReference>
<keyword evidence="3" id="KW-1185">Reference proteome</keyword>
<organism evidence="2 3">
    <name type="scientific">Mycena albidolilacea</name>
    <dbReference type="NCBI Taxonomy" id="1033008"/>
    <lineage>
        <taxon>Eukaryota</taxon>
        <taxon>Fungi</taxon>
        <taxon>Dikarya</taxon>
        <taxon>Basidiomycota</taxon>
        <taxon>Agaricomycotina</taxon>
        <taxon>Agaricomycetes</taxon>
        <taxon>Agaricomycetidae</taxon>
        <taxon>Agaricales</taxon>
        <taxon>Marasmiineae</taxon>
        <taxon>Mycenaceae</taxon>
        <taxon>Mycena</taxon>
    </lineage>
</organism>
<protein>
    <submittedName>
        <fullName evidence="2">Uncharacterized protein</fullName>
    </submittedName>
</protein>
<evidence type="ECO:0000313" key="2">
    <source>
        <dbReference type="EMBL" id="KAJ7314450.1"/>
    </source>
</evidence>
<gene>
    <name evidence="2" type="ORF">DFH08DRAFT_895511</name>
</gene>
<name>A0AAD6ZA62_9AGAR</name>
<evidence type="ECO:0000313" key="3">
    <source>
        <dbReference type="Proteomes" id="UP001218218"/>
    </source>
</evidence>
<evidence type="ECO:0000256" key="1">
    <source>
        <dbReference type="SAM" id="MobiDB-lite"/>
    </source>
</evidence>
<dbReference type="AlphaFoldDB" id="A0AAD6ZA62"/>
<accession>A0AAD6ZA62</accession>
<comment type="caution">
    <text evidence="2">The sequence shown here is derived from an EMBL/GenBank/DDBJ whole genome shotgun (WGS) entry which is preliminary data.</text>
</comment>
<feature type="region of interest" description="Disordered" evidence="1">
    <location>
        <begin position="114"/>
        <end position="134"/>
    </location>
</feature>
<proteinExistence type="predicted"/>
<dbReference type="Proteomes" id="UP001218218">
    <property type="component" value="Unassembled WGS sequence"/>
</dbReference>
<sequence length="156" mass="17111">MSFIYQEPKTRGGSYRSDLIVRTFGSHLRIVLKNDGSYGLPIGAMSLVAAAVECALSLWKDGSLRTEGLGRKGKKSASGFIASPWASRAATYPLSIKSDQKWAAIYVRGSLSQRPKGQADDFISEASSTDDGEYVDPRTLPVMTRLESQTFSPRWQ</sequence>